<dbReference type="InterPro" id="IPR036047">
    <property type="entry name" value="F-box-like_dom_sf"/>
</dbReference>
<sequence length="378" mass="43777">MSDEIPFHIQEQIIKSFPVMSLLQFRTVSKAWKSLIDSSEFIAAHSVTQPQHLLLRYEDPVETVEKYVSFLDDDTFPHQRFVHTLPESIKLLKQSTIVGSSLGLLCLHGYYGEGKGFLPNFEMEMAVLWNPSIRKSITVPMPNTLYLDPKNDIGFGVSPVTSDPTIVEITQFHKTSYHCEAKVYTVSSGKWRNLCGNLPSKPFRIFSPQVVVDRFIYWCAFDPMTRDNMLPYHNVIMSFDMTNDNFGVIDLPDSLRCLSPTQLCISMLRESLVMLDYDRFLKHSCDVWMMENGVEKSFKKKFTIEPPYWSRKITPLGFRKSGQPIMEVENDHEFFQQSELVVYEPYPKRFDYLEIYGITETFSVHSYMETLVLIAQSA</sequence>
<protein>
    <recommendedName>
        <fullName evidence="1">F-box domain-containing protein</fullName>
    </recommendedName>
</protein>
<reference evidence="2" key="1">
    <citation type="submission" date="2023-04" db="EMBL/GenBank/DDBJ databases">
        <authorList>
            <person name="Vijverberg K."/>
            <person name="Xiong W."/>
            <person name="Schranz E."/>
        </authorList>
    </citation>
    <scope>NUCLEOTIDE SEQUENCE</scope>
</reference>
<dbReference type="Proteomes" id="UP001177003">
    <property type="component" value="Chromosome 2"/>
</dbReference>
<dbReference type="EMBL" id="OX465078">
    <property type="protein sequence ID" value="CAI9270532.1"/>
    <property type="molecule type" value="Genomic_DNA"/>
</dbReference>
<dbReference type="PANTHER" id="PTHR31672:SF10">
    <property type="entry name" value="F-BOX DOMAIN-CONTAINING PROTEIN"/>
    <property type="match status" value="1"/>
</dbReference>
<organism evidence="2 3">
    <name type="scientific">Lactuca saligna</name>
    <name type="common">Willowleaf lettuce</name>
    <dbReference type="NCBI Taxonomy" id="75948"/>
    <lineage>
        <taxon>Eukaryota</taxon>
        <taxon>Viridiplantae</taxon>
        <taxon>Streptophyta</taxon>
        <taxon>Embryophyta</taxon>
        <taxon>Tracheophyta</taxon>
        <taxon>Spermatophyta</taxon>
        <taxon>Magnoliopsida</taxon>
        <taxon>eudicotyledons</taxon>
        <taxon>Gunneridae</taxon>
        <taxon>Pentapetalae</taxon>
        <taxon>asterids</taxon>
        <taxon>campanulids</taxon>
        <taxon>Asterales</taxon>
        <taxon>Asteraceae</taxon>
        <taxon>Cichorioideae</taxon>
        <taxon>Cichorieae</taxon>
        <taxon>Lactucinae</taxon>
        <taxon>Lactuca</taxon>
    </lineage>
</organism>
<dbReference type="InterPro" id="IPR013187">
    <property type="entry name" value="F-box-assoc_dom_typ3"/>
</dbReference>
<dbReference type="NCBIfam" id="TIGR01640">
    <property type="entry name" value="F_box_assoc_1"/>
    <property type="match status" value="1"/>
</dbReference>
<evidence type="ECO:0000259" key="1">
    <source>
        <dbReference type="PROSITE" id="PS50181"/>
    </source>
</evidence>
<proteinExistence type="predicted"/>
<dbReference type="PANTHER" id="PTHR31672">
    <property type="entry name" value="BNACNNG10540D PROTEIN"/>
    <property type="match status" value="1"/>
</dbReference>
<dbReference type="Pfam" id="PF00646">
    <property type="entry name" value="F-box"/>
    <property type="match status" value="1"/>
</dbReference>
<keyword evidence="3" id="KW-1185">Reference proteome</keyword>
<accession>A0AA35VVC7</accession>
<dbReference type="Pfam" id="PF08268">
    <property type="entry name" value="FBA_3"/>
    <property type="match status" value="1"/>
</dbReference>
<evidence type="ECO:0000313" key="3">
    <source>
        <dbReference type="Proteomes" id="UP001177003"/>
    </source>
</evidence>
<dbReference type="InterPro" id="IPR001810">
    <property type="entry name" value="F-box_dom"/>
</dbReference>
<dbReference type="SMART" id="SM00256">
    <property type="entry name" value="FBOX"/>
    <property type="match status" value="1"/>
</dbReference>
<gene>
    <name evidence="2" type="ORF">LSALG_LOCUS10837</name>
</gene>
<evidence type="ECO:0000313" key="2">
    <source>
        <dbReference type="EMBL" id="CAI9270532.1"/>
    </source>
</evidence>
<dbReference type="InterPro" id="IPR017451">
    <property type="entry name" value="F-box-assoc_interact_dom"/>
</dbReference>
<dbReference type="InterPro" id="IPR050796">
    <property type="entry name" value="SCF_F-box_component"/>
</dbReference>
<name>A0AA35VVC7_LACSI</name>
<feature type="domain" description="F-box" evidence="1">
    <location>
        <begin position="1"/>
        <end position="45"/>
    </location>
</feature>
<dbReference type="AlphaFoldDB" id="A0AA35VVC7"/>
<dbReference type="PROSITE" id="PS50181">
    <property type="entry name" value="FBOX"/>
    <property type="match status" value="1"/>
</dbReference>
<dbReference type="SUPFAM" id="SSF81383">
    <property type="entry name" value="F-box domain"/>
    <property type="match status" value="1"/>
</dbReference>